<dbReference type="GeneID" id="115742904"/>
<dbReference type="OrthoDB" id="1644175at2759"/>
<dbReference type="KEGG" id="rarg:115742904"/>
<protein>
    <submittedName>
        <fullName evidence="5">Protein DOWN-REGULATED IN DIF1 11-like</fullName>
    </submittedName>
</protein>
<dbReference type="InterPro" id="IPR008502">
    <property type="entry name" value="Prolamin-like"/>
</dbReference>
<dbReference type="InterPro" id="IPR036312">
    <property type="entry name" value="Bifun_inhib/LTP/seed_sf"/>
</dbReference>
<dbReference type="RefSeq" id="XP_030533287.1">
    <property type="nucleotide sequence ID" value="XM_030677427.2"/>
</dbReference>
<accession>A0A8B8PFJ8</accession>
<evidence type="ECO:0000313" key="5">
    <source>
        <dbReference type="RefSeq" id="XP_030533287.1"/>
    </source>
</evidence>
<evidence type="ECO:0000256" key="2">
    <source>
        <dbReference type="SAM" id="SignalP"/>
    </source>
</evidence>
<evidence type="ECO:0000313" key="4">
    <source>
        <dbReference type="Proteomes" id="UP000827889"/>
    </source>
</evidence>
<reference evidence="5" key="1">
    <citation type="submission" date="2025-08" db="UniProtKB">
        <authorList>
            <consortium name="RefSeq"/>
        </authorList>
    </citation>
    <scope>IDENTIFICATION</scope>
    <source>
        <tissue evidence="5">Leaf</tissue>
    </source>
</reference>
<dbReference type="Proteomes" id="UP000827889">
    <property type="component" value="Chromosome 9"/>
</dbReference>
<dbReference type="SUPFAM" id="SSF47699">
    <property type="entry name" value="Bifunctional inhibitor/lipid-transfer protein/seed storage 2S albumin"/>
    <property type="match status" value="1"/>
</dbReference>
<dbReference type="AlphaFoldDB" id="A0A8B8PFJ8"/>
<name>A0A8B8PFJ8_9MYRT</name>
<evidence type="ECO:0000259" key="3">
    <source>
        <dbReference type="Pfam" id="PF05617"/>
    </source>
</evidence>
<dbReference type="Pfam" id="PF05617">
    <property type="entry name" value="Prolamin_like"/>
    <property type="match status" value="1"/>
</dbReference>
<feature type="signal peptide" evidence="2">
    <location>
        <begin position="1"/>
        <end position="24"/>
    </location>
</feature>
<dbReference type="PANTHER" id="PTHR31951:SF22">
    <property type="entry name" value="ECA1 GAMETOGENESIS RELATED FAMILY"/>
    <property type="match status" value="1"/>
</dbReference>
<dbReference type="PANTHER" id="PTHR31951">
    <property type="entry name" value="BIFUNCTIONAL INHIBITOR/LIPID-TRANSFER PROTEIN/SEED STORAGE 2S ALBUMIN SUPERFAMILY PROTEIN-RELATED"/>
    <property type="match status" value="1"/>
</dbReference>
<feature type="domain" description="Prolamin-like" evidence="3">
    <location>
        <begin position="39"/>
        <end position="109"/>
    </location>
</feature>
<evidence type="ECO:0000256" key="1">
    <source>
        <dbReference type="ARBA" id="ARBA00022729"/>
    </source>
</evidence>
<proteinExistence type="predicted"/>
<organism evidence="4 5">
    <name type="scientific">Rhodamnia argentea</name>
    <dbReference type="NCBI Taxonomy" id="178133"/>
    <lineage>
        <taxon>Eukaryota</taxon>
        <taxon>Viridiplantae</taxon>
        <taxon>Streptophyta</taxon>
        <taxon>Embryophyta</taxon>
        <taxon>Tracheophyta</taxon>
        <taxon>Spermatophyta</taxon>
        <taxon>Magnoliopsida</taxon>
        <taxon>eudicotyledons</taxon>
        <taxon>Gunneridae</taxon>
        <taxon>Pentapetalae</taxon>
        <taxon>rosids</taxon>
        <taxon>malvids</taxon>
        <taxon>Myrtales</taxon>
        <taxon>Myrtaceae</taxon>
        <taxon>Myrtoideae</taxon>
        <taxon>Myrteae</taxon>
        <taxon>Australasian group</taxon>
        <taxon>Rhodamnia</taxon>
    </lineage>
</organism>
<sequence>MVKSTIVSSVLLLVFAVVLKPALAAVEPAPGYDVSLEACIKKMTQPCGLELFHNIFHDGPDVSESCCGILVEMGDPCHSEFVDVVLSNDKFYARTADYLKRSLNAWKRCKSIVKGH</sequence>
<gene>
    <name evidence="5" type="primary">LOC115742904</name>
</gene>
<keyword evidence="1 2" id="KW-0732">Signal</keyword>
<feature type="chain" id="PRO_5034356329" evidence="2">
    <location>
        <begin position="25"/>
        <end position="116"/>
    </location>
</feature>
<keyword evidence="4" id="KW-1185">Reference proteome</keyword>